<dbReference type="InterPro" id="IPR035892">
    <property type="entry name" value="C2_domain_sf"/>
</dbReference>
<dbReference type="EMBL" id="MU128927">
    <property type="protein sequence ID" value="KAF9518078.1"/>
    <property type="molecule type" value="Genomic_DNA"/>
</dbReference>
<feature type="region of interest" description="Disordered" evidence="5">
    <location>
        <begin position="560"/>
        <end position="608"/>
    </location>
</feature>
<dbReference type="CDD" id="cd08679">
    <property type="entry name" value="C2_DOCK180_related"/>
    <property type="match status" value="1"/>
</dbReference>
<dbReference type="Gene3D" id="1.25.40.410">
    <property type="match status" value="1"/>
</dbReference>
<dbReference type="OrthoDB" id="18896at2759"/>
<dbReference type="InterPro" id="IPR032376">
    <property type="entry name" value="DOCK_N"/>
</dbReference>
<dbReference type="Pfam" id="PF16172">
    <property type="entry name" value="DOCK_N"/>
    <property type="match status" value="1"/>
</dbReference>
<dbReference type="InterPro" id="IPR027357">
    <property type="entry name" value="DOCKER_dom"/>
</dbReference>
<dbReference type="GO" id="GO:0007264">
    <property type="term" value="P:small GTPase-mediated signal transduction"/>
    <property type="evidence" value="ECO:0007669"/>
    <property type="project" value="InterPro"/>
</dbReference>
<dbReference type="GO" id="GO:0031267">
    <property type="term" value="F:small GTPase binding"/>
    <property type="evidence" value="ECO:0007669"/>
    <property type="project" value="TreeGrafter"/>
</dbReference>
<dbReference type="Pfam" id="PF23554">
    <property type="entry name" value="TPR_DOCK"/>
    <property type="match status" value="2"/>
</dbReference>
<feature type="region of interest" description="Disordered" evidence="5">
    <location>
        <begin position="2162"/>
        <end position="2200"/>
    </location>
</feature>
<comment type="subcellular location">
    <subcellularLocation>
        <location evidence="1">Cytoplasm</location>
    </subcellularLocation>
</comment>
<dbReference type="PROSITE" id="PS51651">
    <property type="entry name" value="DOCKER"/>
    <property type="match status" value="1"/>
</dbReference>
<sequence>MATAGSASIHSVSSSSRTGAWEPLASIIYGFVIHPLAPFKSTHGHSRIALHHKDSQNGLHTLREEPESEALDNLIVNPHQVALEVGDEVYAFEKFVPDAKAGAIWYRGYVVSSTQRPPPPLQSLEASSSLNAIPNPMSSYSGPAEDPEVSMGIFPASHVHVRDQLPDAEGRLAEVYSRTITAQADVARNHTGMATLREEDESLSDPDQKSDSASSRPKSPRGPRARPLSFPHIHIDTAGPVLNAAETSALYSSAKPSPPRPSLKSGDETVSGVTQPLIDEIASALREWHSLMFKHLERRDYRLFEIVKEHIEALHLCRRQLLTQTLSAEETANLRRECVARLVRGNVAQELDVIVRHPTFGGLVTVDTDGEPDPRSWLSAIRMFAMQVSLAYIENDAAGATQLAKSSALSATDGSRRLSISMIPPSPNRLPLSYPNESFTGEPLKPLGSPSIVGGGAGPRQAAPFFHIYIEFRAFVASLCSPNETAELYFSLYNKNLQQFLTEEFCAILNHNGVLARNSDGKGQPGHIRTLFRDLGERDAQDDIYLVCRIVRNGAMKLGSTSSSSGINGQRRGSEPLMNHGNDSVDSTSLSNGRHSVSASRPTGTDTFPSMFRRPFGAAVLELGFLKAFSREESESTPATEHVLPIFVPTNEATYSTLHQDLIGSNSKDFEKSQRAQTIAVVAKAFHGEADTILRENPSLLQDVPVTSRLGFPDVVFPGDVRNEVYIKLWSGDFFFSPGGSGRIRTMASFSGNSVGPCNVQVSMEVRTRAGAVVDNVISQGTGEPLVTRFHSMVFHRNNAPTYGELVKLQIPVDLMPQCHLFFTFRHRSSKEKSGTKVSGQDVLPSDKPFAFAYLPLFPDGRAFVQDGAHTLVLYRAEKSAWSSAEDYFNAPATLPAGRKIESITVPPQLARTAVPIRDSLVIRSLLCSTQFTQNSVLLGLLRWDGLPDKRMELETVLSKFTFVGEVEIVKFLRDIFDSLFAILVSLANENGELDDLVFNALVIVLGIVQDRRFKNFQPVLDVYIEKHFTCAAASSRIIRSMNRLLANPTAVETASPLRNAFKVWHYIFKFIVRARELQKLKEVGMGATSEHLETVFKRELVAHLTDVNKLMQTSAPSSIIGTQTIALQQFPSILPDLGQVFGHLELVSIVTSFVEALVTAKGRMAIWKLIMYLHLVRGFLFDKPDSRAALVESIPGWIKPHLGRYDEYRHTHLDDQDTAKDNARIGWLENLRLSITIIAVMLDKLQQVLIDPDIVNDRKAHRLEEANVEYVLSLLPRVLEAYHEFHTPANLKAMERVRSPATTPSTVPVSFPSSYPFSLISEGSVPSKTFIHGVLHQTSNFYNCGLAEAAAVFIVMILASPRKDIVTFLELTLEIEGRASLSRLLTSLFSVSTSILNNDAFPSRWLNINVLAHKVLLRLADAVAFIIKKEFIPKDLDNPDFEFDQGLWYDYLHMLLKLLSSDQLVIEEFSPQKRRAVWRLAGDVRGEGATLLLQCWDALGWPETSGEGGSAMRYGGYQIGLIDLVDRVIHLCLSHHDQLRTNAVQILYTMIVSDYHRTGDFVKIETELINKLDELFMAETKTDDVSRAFFIKQLRHLFDSAAVDDRLRTRVNEFLGSVDLFLELLLSVRELPEGDEYQDDRVIATLRLMNFIRRIGRDEIYIKYVHQLVNMHIRSHNYVEAALTLKLHSDLHEWDLMTFVDPLPDLNLPRQSSFVRKETLCVLILDCLGKGKAWESAIEICQELAAQHMEVTFNYNRLAEVLKHQAMLYERIAEQRFYPDYFRVAFYGDFPAALRNKEFIYRGFEWEKYDAFCNRMLQKHSGARLLHPTDEINDTIKFGSAGQYIHCTPVVPEPDRTSPIFTNPDVPSNVRTYYEHSAVNTFSYSRSFTRGRPEDATEFQDIWTEKMYMTTEEQFPTVLRRSEIIDFQHVEISPIESALLSVQQQTKELTSLDLKFTTLAKGDAIPSTNALTMALNEIVDFPSDMGLALYRQTFLTADYLSRHPDEELYIRKLRDAIDELTRIVERCIKLHGELCPEEMLQFHETLERFFQKNFHDEIQRLPSETSGTPMGSPNGYAHTRATRSPTSTAPSARETPRTLNSSPSSRGGSRGAMAVSRGAPSLYASSHLSQPYSDASTIHAQPHTQTPLQKNLAHLARHGMNGMSLTSDVGSSSSATPAPHHAKSPSSSDPALIVGSPTGAQNGYPVSTFSRGTSLAGAANSISERLSRFGSILRRERQGSHPH</sequence>
<accession>A0A9P6E0P0</accession>
<feature type="compositionally biased region" description="Polar residues" evidence="5">
    <location>
        <begin position="581"/>
        <end position="608"/>
    </location>
</feature>
<dbReference type="Gene3D" id="2.60.40.150">
    <property type="entry name" value="C2 domain"/>
    <property type="match status" value="1"/>
</dbReference>
<protein>
    <recommendedName>
        <fullName evidence="10">Cytoplasmic protein</fullName>
    </recommendedName>
</protein>
<dbReference type="GO" id="GO:0005737">
    <property type="term" value="C:cytoplasm"/>
    <property type="evidence" value="ECO:0007669"/>
    <property type="project" value="UniProtKB-SubCell"/>
</dbReference>
<comment type="caution">
    <text evidence="8">The sequence shown here is derived from an EMBL/GenBank/DDBJ whole genome shotgun (WGS) entry which is preliminary data.</text>
</comment>
<dbReference type="InterPro" id="IPR027007">
    <property type="entry name" value="C2_DOCK-type_domain"/>
</dbReference>
<feature type="domain" description="C2 DOCK-type" evidence="6">
    <location>
        <begin position="722"/>
        <end position="928"/>
    </location>
</feature>
<dbReference type="InterPro" id="IPR046773">
    <property type="entry name" value="DOCKER_Lobe_C"/>
</dbReference>
<evidence type="ECO:0000256" key="3">
    <source>
        <dbReference type="ARBA" id="ARBA00022553"/>
    </source>
</evidence>
<dbReference type="GO" id="GO:0005085">
    <property type="term" value="F:guanyl-nucleotide exchange factor activity"/>
    <property type="evidence" value="ECO:0007669"/>
    <property type="project" value="InterPro"/>
</dbReference>
<feature type="region of interest" description="Disordered" evidence="5">
    <location>
        <begin position="196"/>
        <end position="231"/>
    </location>
</feature>
<reference evidence="8" key="1">
    <citation type="journal article" date="2020" name="Nat. Commun.">
        <title>Large-scale genome sequencing of mycorrhizal fungi provides insights into the early evolution of symbiotic traits.</title>
        <authorList>
            <person name="Miyauchi S."/>
            <person name="Kiss E."/>
            <person name="Kuo A."/>
            <person name="Drula E."/>
            <person name="Kohler A."/>
            <person name="Sanchez-Garcia M."/>
            <person name="Morin E."/>
            <person name="Andreopoulos B."/>
            <person name="Barry K.W."/>
            <person name="Bonito G."/>
            <person name="Buee M."/>
            <person name="Carver A."/>
            <person name="Chen C."/>
            <person name="Cichocki N."/>
            <person name="Clum A."/>
            <person name="Culley D."/>
            <person name="Crous P.W."/>
            <person name="Fauchery L."/>
            <person name="Girlanda M."/>
            <person name="Hayes R.D."/>
            <person name="Keri Z."/>
            <person name="LaButti K."/>
            <person name="Lipzen A."/>
            <person name="Lombard V."/>
            <person name="Magnuson J."/>
            <person name="Maillard F."/>
            <person name="Murat C."/>
            <person name="Nolan M."/>
            <person name="Ohm R.A."/>
            <person name="Pangilinan J."/>
            <person name="Pereira M.F."/>
            <person name="Perotto S."/>
            <person name="Peter M."/>
            <person name="Pfister S."/>
            <person name="Riley R."/>
            <person name="Sitrit Y."/>
            <person name="Stielow J.B."/>
            <person name="Szollosi G."/>
            <person name="Zifcakova L."/>
            <person name="Stursova M."/>
            <person name="Spatafora J.W."/>
            <person name="Tedersoo L."/>
            <person name="Vaario L.M."/>
            <person name="Yamada A."/>
            <person name="Yan M."/>
            <person name="Wang P."/>
            <person name="Xu J."/>
            <person name="Bruns T."/>
            <person name="Baldrian P."/>
            <person name="Vilgalys R."/>
            <person name="Dunand C."/>
            <person name="Henrissat B."/>
            <person name="Grigoriev I.V."/>
            <person name="Hibbett D."/>
            <person name="Nagy L.G."/>
            <person name="Martin F.M."/>
        </authorList>
    </citation>
    <scope>NUCLEOTIDE SEQUENCE</scope>
    <source>
        <strain evidence="8">UP504</strain>
    </source>
</reference>
<dbReference type="InterPro" id="IPR042455">
    <property type="entry name" value="DOCK_N_sub1"/>
</dbReference>
<dbReference type="InterPro" id="IPR046770">
    <property type="entry name" value="DOCKER_Lobe_B"/>
</dbReference>
<evidence type="ECO:0000313" key="8">
    <source>
        <dbReference type="EMBL" id="KAF9518078.1"/>
    </source>
</evidence>
<dbReference type="Gene3D" id="1.20.58.740">
    <property type="match status" value="1"/>
</dbReference>
<evidence type="ECO:0000259" key="6">
    <source>
        <dbReference type="PROSITE" id="PS51650"/>
    </source>
</evidence>
<dbReference type="PANTHER" id="PTHR45653:SF10">
    <property type="entry name" value="MYOBLAST CITY, ISOFORM B"/>
    <property type="match status" value="1"/>
</dbReference>
<organism evidence="8 9">
    <name type="scientific">Hydnum rufescens UP504</name>
    <dbReference type="NCBI Taxonomy" id="1448309"/>
    <lineage>
        <taxon>Eukaryota</taxon>
        <taxon>Fungi</taxon>
        <taxon>Dikarya</taxon>
        <taxon>Basidiomycota</taxon>
        <taxon>Agaricomycotina</taxon>
        <taxon>Agaricomycetes</taxon>
        <taxon>Cantharellales</taxon>
        <taxon>Hydnaceae</taxon>
        <taxon>Hydnum</taxon>
    </lineage>
</organism>
<dbReference type="InterPro" id="IPR043161">
    <property type="entry name" value="DOCK_C_lobe_A"/>
</dbReference>
<evidence type="ECO:0000256" key="5">
    <source>
        <dbReference type="SAM" id="MobiDB-lite"/>
    </source>
</evidence>
<evidence type="ECO:0000256" key="4">
    <source>
        <dbReference type="PROSITE-ProRule" id="PRU00983"/>
    </source>
</evidence>
<evidence type="ECO:0000256" key="1">
    <source>
        <dbReference type="ARBA" id="ARBA00004496"/>
    </source>
</evidence>
<keyword evidence="2" id="KW-0963">Cytoplasm</keyword>
<dbReference type="InterPro" id="IPR056372">
    <property type="entry name" value="TPR_DOCK"/>
</dbReference>
<keyword evidence="9" id="KW-1185">Reference proteome</keyword>
<evidence type="ECO:0000313" key="9">
    <source>
        <dbReference type="Proteomes" id="UP000886523"/>
    </source>
</evidence>
<dbReference type="GO" id="GO:0005886">
    <property type="term" value="C:plasma membrane"/>
    <property type="evidence" value="ECO:0007669"/>
    <property type="project" value="TreeGrafter"/>
</dbReference>
<dbReference type="InterPro" id="IPR043162">
    <property type="entry name" value="DOCK_C_lobe_C"/>
</dbReference>
<feature type="region of interest" description="Disordered" evidence="5">
    <location>
        <begin position="249"/>
        <end position="271"/>
    </location>
</feature>
<feature type="compositionally biased region" description="Polar residues" evidence="5">
    <location>
        <begin position="2063"/>
        <end position="2072"/>
    </location>
</feature>
<evidence type="ECO:0000256" key="2">
    <source>
        <dbReference type="ARBA" id="ARBA00022490"/>
    </source>
</evidence>
<dbReference type="PROSITE" id="PS51650">
    <property type="entry name" value="C2_DOCK"/>
    <property type="match status" value="1"/>
</dbReference>
<evidence type="ECO:0008006" key="10">
    <source>
        <dbReference type="Google" id="ProtNLM"/>
    </source>
</evidence>
<dbReference type="Gene3D" id="1.20.1270.350">
    <property type="entry name" value="Dedicator of cytokinesis N-terminal subdomain"/>
    <property type="match status" value="1"/>
</dbReference>
<feature type="compositionally biased region" description="Low complexity" evidence="5">
    <location>
        <begin position="2172"/>
        <end position="2192"/>
    </location>
</feature>
<evidence type="ECO:0000259" key="7">
    <source>
        <dbReference type="PROSITE" id="PS51651"/>
    </source>
</evidence>
<dbReference type="PANTHER" id="PTHR45653">
    <property type="entry name" value="DEDICATOR OF CYTOKINESIS"/>
    <property type="match status" value="1"/>
</dbReference>
<dbReference type="Pfam" id="PF14429">
    <property type="entry name" value="DOCK-C2"/>
    <property type="match status" value="1"/>
</dbReference>
<dbReference type="Pfam" id="PF20422">
    <property type="entry name" value="DHR-2_Lobe_B"/>
    <property type="match status" value="1"/>
</dbReference>
<gene>
    <name evidence="8" type="ORF">BS47DRAFT_1338657</name>
</gene>
<name>A0A9P6E0P0_9AGAM</name>
<dbReference type="CDD" id="cd11684">
    <property type="entry name" value="DHR2_DOCK"/>
    <property type="match status" value="1"/>
</dbReference>
<dbReference type="Pfam" id="PF20421">
    <property type="entry name" value="DHR-2_Lobe_C"/>
    <property type="match status" value="1"/>
</dbReference>
<feature type="region of interest" description="Disordered" evidence="5">
    <location>
        <begin position="2062"/>
        <end position="2116"/>
    </location>
</feature>
<dbReference type="Proteomes" id="UP000886523">
    <property type="component" value="Unassembled WGS sequence"/>
</dbReference>
<dbReference type="InterPro" id="IPR026791">
    <property type="entry name" value="DOCK"/>
</dbReference>
<feature type="compositionally biased region" description="Low complexity" evidence="5">
    <location>
        <begin position="2102"/>
        <end position="2116"/>
    </location>
</feature>
<comment type="similarity">
    <text evidence="4">Belongs to the DOCK family.</text>
</comment>
<keyword evidence="3" id="KW-0597">Phosphoprotein</keyword>
<feature type="domain" description="DOCKER" evidence="7">
    <location>
        <begin position="1653"/>
        <end position="2067"/>
    </location>
</feature>
<proteinExistence type="inferred from homology"/>